<dbReference type="GO" id="GO:0006418">
    <property type="term" value="P:tRNA aminoacylation for protein translation"/>
    <property type="evidence" value="ECO:0007669"/>
    <property type="project" value="InterPro"/>
</dbReference>
<evidence type="ECO:0000313" key="9">
    <source>
        <dbReference type="Proteomes" id="UP000275777"/>
    </source>
</evidence>
<gene>
    <name evidence="8" type="primary">ileS_3</name>
    <name evidence="8" type="ORF">NCTC9695_05223</name>
</gene>
<organism evidence="8 9">
    <name type="scientific">Chromobacterium violaceum</name>
    <dbReference type="NCBI Taxonomy" id="536"/>
    <lineage>
        <taxon>Bacteria</taxon>
        <taxon>Pseudomonadati</taxon>
        <taxon>Pseudomonadota</taxon>
        <taxon>Betaproteobacteria</taxon>
        <taxon>Neisseriales</taxon>
        <taxon>Chromobacteriaceae</taxon>
        <taxon>Chromobacterium</taxon>
    </lineage>
</organism>
<evidence type="ECO:0000256" key="1">
    <source>
        <dbReference type="ARBA" id="ARBA00022598"/>
    </source>
</evidence>
<evidence type="ECO:0000259" key="7">
    <source>
        <dbReference type="Pfam" id="PF00133"/>
    </source>
</evidence>
<evidence type="ECO:0000256" key="5">
    <source>
        <dbReference type="ARBA" id="ARBA00023146"/>
    </source>
</evidence>
<dbReference type="GO" id="GO:0004822">
    <property type="term" value="F:isoleucine-tRNA ligase activity"/>
    <property type="evidence" value="ECO:0007669"/>
    <property type="project" value="UniProtKB-EC"/>
</dbReference>
<feature type="domain" description="Aminoacyl-tRNA synthetase class Ia" evidence="7">
    <location>
        <begin position="1"/>
        <end position="41"/>
    </location>
</feature>
<dbReference type="EMBL" id="LR134182">
    <property type="protein sequence ID" value="VEB44719.1"/>
    <property type="molecule type" value="Genomic_DNA"/>
</dbReference>
<evidence type="ECO:0000256" key="4">
    <source>
        <dbReference type="ARBA" id="ARBA00022917"/>
    </source>
</evidence>
<accession>A0A3S4HU44</accession>
<dbReference type="AlphaFoldDB" id="A0A3S4HU44"/>
<name>A0A3S4HU44_CHRVL</name>
<keyword evidence="3" id="KW-0067">ATP-binding</keyword>
<keyword evidence="2" id="KW-0547">Nucleotide-binding</keyword>
<reference evidence="8 9" key="1">
    <citation type="submission" date="2018-12" db="EMBL/GenBank/DDBJ databases">
        <authorList>
            <consortium name="Pathogen Informatics"/>
        </authorList>
    </citation>
    <scope>NUCLEOTIDE SEQUENCE [LARGE SCALE GENOMIC DNA]</scope>
    <source>
        <strain evidence="8 9">NCTC9695</strain>
    </source>
</reference>
<dbReference type="InterPro" id="IPR002300">
    <property type="entry name" value="aa-tRNA-synth_Ia"/>
</dbReference>
<evidence type="ECO:0000256" key="3">
    <source>
        <dbReference type="ARBA" id="ARBA00022840"/>
    </source>
</evidence>
<feature type="region of interest" description="Disordered" evidence="6">
    <location>
        <begin position="44"/>
        <end position="63"/>
    </location>
</feature>
<dbReference type="Proteomes" id="UP000275777">
    <property type="component" value="Chromosome"/>
</dbReference>
<keyword evidence="5" id="KW-0030">Aminoacyl-tRNA synthetase</keyword>
<evidence type="ECO:0000256" key="2">
    <source>
        <dbReference type="ARBA" id="ARBA00022741"/>
    </source>
</evidence>
<protein>
    <submittedName>
        <fullName evidence="8">Isoleucine--tRNA ligase</fullName>
        <ecNumber evidence="8">6.1.1.5</ecNumber>
    </submittedName>
</protein>
<sequence length="63" mass="7192">MSRQRNWGVPMTFFIHKESGELHPRSAQLLEEVALRIEQQGIEPGSAWTPRSCWAKRPSNTAS</sequence>
<dbReference type="Pfam" id="PF00133">
    <property type="entry name" value="tRNA-synt_1"/>
    <property type="match status" value="1"/>
</dbReference>
<keyword evidence="1 8" id="KW-0436">Ligase</keyword>
<evidence type="ECO:0000313" key="8">
    <source>
        <dbReference type="EMBL" id="VEB44719.1"/>
    </source>
</evidence>
<evidence type="ECO:0000256" key="6">
    <source>
        <dbReference type="SAM" id="MobiDB-lite"/>
    </source>
</evidence>
<proteinExistence type="predicted"/>
<dbReference type="GO" id="GO:0005524">
    <property type="term" value="F:ATP binding"/>
    <property type="evidence" value="ECO:0007669"/>
    <property type="project" value="UniProtKB-KW"/>
</dbReference>
<dbReference type="EC" id="6.1.1.5" evidence="8"/>
<keyword evidence="4" id="KW-0648">Protein biosynthesis</keyword>